<organism evidence="1 2">
    <name type="scientific">Neofusicoccum parvum</name>
    <dbReference type="NCBI Taxonomy" id="310453"/>
    <lineage>
        <taxon>Eukaryota</taxon>
        <taxon>Fungi</taxon>
        <taxon>Dikarya</taxon>
        <taxon>Ascomycota</taxon>
        <taxon>Pezizomycotina</taxon>
        <taxon>Dothideomycetes</taxon>
        <taxon>Dothideomycetes incertae sedis</taxon>
        <taxon>Botryosphaeriales</taxon>
        <taxon>Botryosphaeriaceae</taxon>
        <taxon>Neofusicoccum</taxon>
    </lineage>
</organism>
<dbReference type="Proteomes" id="UP001165186">
    <property type="component" value="Unassembled WGS sequence"/>
</dbReference>
<dbReference type="EMBL" id="BSXG01000061">
    <property type="protein sequence ID" value="GME32342.1"/>
    <property type="molecule type" value="Genomic_DNA"/>
</dbReference>
<name>A0ACB5S9Y3_9PEZI</name>
<accession>A0ACB5S9Y3</accession>
<comment type="caution">
    <text evidence="1">The sequence shown here is derived from an EMBL/GenBank/DDBJ whole genome shotgun (WGS) entry which is preliminary data.</text>
</comment>
<reference evidence="1" key="1">
    <citation type="submission" date="2024-09" db="EMBL/GenBank/DDBJ databases">
        <title>Draft Genome Sequences of Neofusicoccum parvum.</title>
        <authorList>
            <person name="Ashida A."/>
            <person name="Camagna M."/>
            <person name="Tanaka A."/>
            <person name="Takemoto D."/>
        </authorList>
    </citation>
    <scope>NUCLEOTIDE SEQUENCE</scope>
    <source>
        <strain evidence="1">PPO83</strain>
    </source>
</reference>
<proteinExistence type="predicted"/>
<gene>
    <name evidence="1" type="primary">g3014</name>
    <name evidence="1" type="ORF">NpPPO83_00003014</name>
</gene>
<evidence type="ECO:0000313" key="2">
    <source>
        <dbReference type="Proteomes" id="UP001165186"/>
    </source>
</evidence>
<evidence type="ECO:0000313" key="1">
    <source>
        <dbReference type="EMBL" id="GME32342.1"/>
    </source>
</evidence>
<keyword evidence="2" id="KW-1185">Reference proteome</keyword>
<protein>
    <submittedName>
        <fullName evidence="1">Uncharacterized protein</fullName>
    </submittedName>
</protein>
<sequence length="149" mass="16592">MNTTTPSCLVGAASSAVPTIQISLNQLANLSSAEPFGGPAWTWPSFLLSTNLLTLLLLPLVIREIPTIMTTTLDPILDYVFDPWSWSYFPVWCAEVWRLVRDEHAAHFAGKPQAHTIDIVFQYGCPMQMHMNFFDLLVGHFPVGGTEID</sequence>